<reference evidence="1" key="1">
    <citation type="submission" date="2020-05" db="EMBL/GenBank/DDBJ databases">
        <title>WGS assembly of Panicum virgatum.</title>
        <authorList>
            <person name="Lovell J.T."/>
            <person name="Jenkins J."/>
            <person name="Shu S."/>
            <person name="Juenger T.E."/>
            <person name="Schmutz J."/>
        </authorList>
    </citation>
    <scope>NUCLEOTIDE SEQUENCE</scope>
    <source>
        <strain evidence="1">AP13</strain>
    </source>
</reference>
<comment type="caution">
    <text evidence="1">The sequence shown here is derived from an EMBL/GenBank/DDBJ whole genome shotgun (WGS) entry which is preliminary data.</text>
</comment>
<accession>A0A8T0RLB8</accession>
<dbReference type="Proteomes" id="UP000823388">
    <property type="component" value="Chromosome 6K"/>
</dbReference>
<evidence type="ECO:0000313" key="2">
    <source>
        <dbReference type="Proteomes" id="UP000823388"/>
    </source>
</evidence>
<gene>
    <name evidence="1" type="ORF">PVAP13_6KG409500</name>
</gene>
<organism evidence="1 2">
    <name type="scientific">Panicum virgatum</name>
    <name type="common">Blackwell switchgrass</name>
    <dbReference type="NCBI Taxonomy" id="38727"/>
    <lineage>
        <taxon>Eukaryota</taxon>
        <taxon>Viridiplantae</taxon>
        <taxon>Streptophyta</taxon>
        <taxon>Embryophyta</taxon>
        <taxon>Tracheophyta</taxon>
        <taxon>Spermatophyta</taxon>
        <taxon>Magnoliopsida</taxon>
        <taxon>Liliopsida</taxon>
        <taxon>Poales</taxon>
        <taxon>Poaceae</taxon>
        <taxon>PACMAD clade</taxon>
        <taxon>Panicoideae</taxon>
        <taxon>Panicodae</taxon>
        <taxon>Paniceae</taxon>
        <taxon>Panicinae</taxon>
        <taxon>Panicum</taxon>
        <taxon>Panicum sect. Hiantes</taxon>
    </lineage>
</organism>
<dbReference type="AlphaFoldDB" id="A0A8T0RLB8"/>
<dbReference type="EMBL" id="CM029047">
    <property type="protein sequence ID" value="KAG2585746.1"/>
    <property type="molecule type" value="Genomic_DNA"/>
</dbReference>
<keyword evidence="2" id="KW-1185">Reference proteome</keyword>
<name>A0A8T0RLB8_PANVG</name>
<evidence type="ECO:0000313" key="1">
    <source>
        <dbReference type="EMBL" id="KAG2585746.1"/>
    </source>
</evidence>
<protein>
    <submittedName>
        <fullName evidence="1">Uncharacterized protein</fullName>
    </submittedName>
</protein>
<sequence>MFYVVVRARRLHPRQGNVAGARLPGIGGHGGAELSIFIRAEATSRGSRLPGRLWSHIPSWLG</sequence>
<proteinExistence type="predicted"/>